<evidence type="ECO:0000259" key="14">
    <source>
        <dbReference type="PROSITE" id="PS51044"/>
    </source>
</evidence>
<protein>
    <recommendedName>
        <fullName evidence="4">E3 SUMO-protein ligase NSE2</fullName>
    </recommendedName>
    <alternativeName>
        <fullName evidence="11">E3 SUMO-protein transferase NSE2</fullName>
    </alternativeName>
    <alternativeName>
        <fullName evidence="12">Non-structural maintenance of chromosomes element 2 homolog</fullName>
    </alternativeName>
</protein>
<dbReference type="SMART" id="SM00504">
    <property type="entry name" value="Ubox"/>
    <property type="match status" value="1"/>
</dbReference>
<dbReference type="GO" id="GO:0008270">
    <property type="term" value="F:zinc ion binding"/>
    <property type="evidence" value="ECO:0007669"/>
    <property type="project" value="UniProtKB-KW"/>
</dbReference>
<sequence>MEPNRTAFNLPSVLSEKEDLNTVNSILLETFKLCNEMKTDLVEYSNDTNNDLTLFKENVMDIAGLQKDLSALIDTVDSIEAEISEDSEPNLEQVSTIFDRVHLSNLQNQQLNEEAESIINAVDTYFSNQNSSANIDTELQVTDAIDSYKDPITKALIEDPVKSKKCNHSFERKSILDYLQKYNKCPYSGCVSILRKDDIVEDLALKRKLMNMR</sequence>
<dbReference type="Gene3D" id="3.30.40.10">
    <property type="entry name" value="Zinc/RING finger domain, C3HC4 (zinc finger)"/>
    <property type="match status" value="1"/>
</dbReference>
<dbReference type="InterPro" id="IPR003613">
    <property type="entry name" value="Ubox_domain"/>
</dbReference>
<dbReference type="Pfam" id="PF11789">
    <property type="entry name" value="zf-Nse"/>
    <property type="match status" value="1"/>
</dbReference>
<keyword evidence="15" id="KW-0436">Ligase</keyword>
<feature type="domain" description="SP-RING-type" evidence="14">
    <location>
        <begin position="135"/>
        <end position="213"/>
    </location>
</feature>
<comment type="similarity">
    <text evidence="3">Belongs to the NSE2 family.</text>
</comment>
<evidence type="ECO:0000256" key="9">
    <source>
        <dbReference type="ARBA" id="ARBA00022833"/>
    </source>
</evidence>
<keyword evidence="16" id="KW-1185">Reference proteome</keyword>
<evidence type="ECO:0000256" key="6">
    <source>
        <dbReference type="ARBA" id="ARBA00022723"/>
    </source>
</evidence>
<dbReference type="Proteomes" id="UP000887116">
    <property type="component" value="Unassembled WGS sequence"/>
</dbReference>
<gene>
    <name evidence="15" type="primary">NCL1_26086</name>
    <name evidence="15" type="ORF">TNCT_122661</name>
</gene>
<evidence type="ECO:0000313" key="15">
    <source>
        <dbReference type="EMBL" id="GFQ67506.1"/>
    </source>
</evidence>
<dbReference type="AlphaFoldDB" id="A0A8X6KA32"/>
<dbReference type="PANTHER" id="PTHR21330">
    <property type="entry name" value="E3 SUMO-PROTEIN LIGASE NSE2"/>
    <property type="match status" value="1"/>
</dbReference>
<dbReference type="EMBL" id="BMAO01020458">
    <property type="protein sequence ID" value="GFQ67506.1"/>
    <property type="molecule type" value="Genomic_DNA"/>
</dbReference>
<evidence type="ECO:0000256" key="12">
    <source>
        <dbReference type="ARBA" id="ARBA00032533"/>
    </source>
</evidence>
<dbReference type="GO" id="GO:0005634">
    <property type="term" value="C:nucleus"/>
    <property type="evidence" value="ECO:0007669"/>
    <property type="project" value="UniProtKB-SubCell"/>
</dbReference>
<evidence type="ECO:0000256" key="3">
    <source>
        <dbReference type="ARBA" id="ARBA00008212"/>
    </source>
</evidence>
<dbReference type="CDD" id="cd16651">
    <property type="entry name" value="SPL-RING_NSE2"/>
    <property type="match status" value="1"/>
</dbReference>
<keyword evidence="6" id="KW-0479">Metal-binding</keyword>
<dbReference type="SUPFAM" id="SSF57850">
    <property type="entry name" value="RING/U-box"/>
    <property type="match status" value="1"/>
</dbReference>
<reference evidence="15" key="1">
    <citation type="submission" date="2020-07" db="EMBL/GenBank/DDBJ databases">
        <title>Multicomponent nature underlies the extraordinary mechanical properties of spider dragline silk.</title>
        <authorList>
            <person name="Kono N."/>
            <person name="Nakamura H."/>
            <person name="Mori M."/>
            <person name="Yoshida Y."/>
            <person name="Ohtoshi R."/>
            <person name="Malay A.D."/>
            <person name="Moran D.A.P."/>
            <person name="Tomita M."/>
            <person name="Numata K."/>
            <person name="Arakawa K."/>
        </authorList>
    </citation>
    <scope>NUCLEOTIDE SEQUENCE</scope>
</reference>
<dbReference type="GO" id="GO:0061665">
    <property type="term" value="F:SUMO ligase activity"/>
    <property type="evidence" value="ECO:0007669"/>
    <property type="project" value="TreeGrafter"/>
</dbReference>
<dbReference type="InterPro" id="IPR026846">
    <property type="entry name" value="Nse2(Mms21)"/>
</dbReference>
<evidence type="ECO:0000256" key="8">
    <source>
        <dbReference type="ARBA" id="ARBA00022786"/>
    </source>
</evidence>
<dbReference type="InterPro" id="IPR004181">
    <property type="entry name" value="Znf_MIZ"/>
</dbReference>
<dbReference type="GO" id="GO:0000724">
    <property type="term" value="P:double-strand break repair via homologous recombination"/>
    <property type="evidence" value="ECO:0007669"/>
    <property type="project" value="InterPro"/>
</dbReference>
<dbReference type="PANTHER" id="PTHR21330:SF1">
    <property type="entry name" value="E3 SUMO-PROTEIN LIGASE NSE2"/>
    <property type="match status" value="1"/>
</dbReference>
<dbReference type="InterPro" id="IPR013083">
    <property type="entry name" value="Znf_RING/FYVE/PHD"/>
</dbReference>
<comment type="caution">
    <text evidence="15">The sequence shown here is derived from an EMBL/GenBank/DDBJ whole genome shotgun (WGS) entry which is preliminary data.</text>
</comment>
<evidence type="ECO:0000256" key="1">
    <source>
        <dbReference type="ARBA" id="ARBA00004123"/>
    </source>
</evidence>
<keyword evidence="8" id="KW-0833">Ubl conjugation pathway</keyword>
<dbReference type="GO" id="GO:0016874">
    <property type="term" value="F:ligase activity"/>
    <property type="evidence" value="ECO:0007669"/>
    <property type="project" value="UniProtKB-KW"/>
</dbReference>
<evidence type="ECO:0000256" key="11">
    <source>
        <dbReference type="ARBA" id="ARBA00031731"/>
    </source>
</evidence>
<evidence type="ECO:0000256" key="2">
    <source>
        <dbReference type="ARBA" id="ARBA00004718"/>
    </source>
</evidence>
<name>A0A8X6KA32_TRICU</name>
<keyword evidence="5" id="KW-0808">Transferase</keyword>
<comment type="pathway">
    <text evidence="2">Protein modification; protein sumoylation.</text>
</comment>
<keyword evidence="9" id="KW-0862">Zinc</keyword>
<dbReference type="GO" id="GO:0030915">
    <property type="term" value="C:Smc5-Smc6 complex"/>
    <property type="evidence" value="ECO:0007669"/>
    <property type="project" value="InterPro"/>
</dbReference>
<evidence type="ECO:0000256" key="10">
    <source>
        <dbReference type="ARBA" id="ARBA00023242"/>
    </source>
</evidence>
<evidence type="ECO:0000256" key="13">
    <source>
        <dbReference type="PROSITE-ProRule" id="PRU00452"/>
    </source>
</evidence>
<dbReference type="GO" id="GO:0016925">
    <property type="term" value="P:protein sumoylation"/>
    <property type="evidence" value="ECO:0007669"/>
    <property type="project" value="TreeGrafter"/>
</dbReference>
<evidence type="ECO:0000256" key="5">
    <source>
        <dbReference type="ARBA" id="ARBA00022679"/>
    </source>
</evidence>
<proteinExistence type="inferred from homology"/>
<evidence type="ECO:0000256" key="7">
    <source>
        <dbReference type="ARBA" id="ARBA00022771"/>
    </source>
</evidence>
<keyword evidence="7 13" id="KW-0863">Zinc-finger</keyword>
<keyword evidence="10" id="KW-0539">Nucleus</keyword>
<organism evidence="15 16">
    <name type="scientific">Trichonephila clavata</name>
    <name type="common">Joro spider</name>
    <name type="synonym">Nephila clavata</name>
    <dbReference type="NCBI Taxonomy" id="2740835"/>
    <lineage>
        <taxon>Eukaryota</taxon>
        <taxon>Metazoa</taxon>
        <taxon>Ecdysozoa</taxon>
        <taxon>Arthropoda</taxon>
        <taxon>Chelicerata</taxon>
        <taxon>Arachnida</taxon>
        <taxon>Araneae</taxon>
        <taxon>Araneomorphae</taxon>
        <taxon>Entelegynae</taxon>
        <taxon>Araneoidea</taxon>
        <taxon>Nephilidae</taxon>
        <taxon>Trichonephila</taxon>
    </lineage>
</organism>
<accession>A0A8X6KA32</accession>
<dbReference type="GO" id="GO:0016567">
    <property type="term" value="P:protein ubiquitination"/>
    <property type="evidence" value="ECO:0007669"/>
    <property type="project" value="InterPro"/>
</dbReference>
<dbReference type="OrthoDB" id="26899at2759"/>
<dbReference type="PROSITE" id="PS51044">
    <property type="entry name" value="ZF_SP_RING"/>
    <property type="match status" value="1"/>
</dbReference>
<comment type="subcellular location">
    <subcellularLocation>
        <location evidence="1">Nucleus</location>
    </subcellularLocation>
</comment>
<evidence type="ECO:0000256" key="4">
    <source>
        <dbReference type="ARBA" id="ARBA00020923"/>
    </source>
</evidence>
<evidence type="ECO:0000313" key="16">
    <source>
        <dbReference type="Proteomes" id="UP000887116"/>
    </source>
</evidence>
<dbReference type="GO" id="GO:0004842">
    <property type="term" value="F:ubiquitin-protein transferase activity"/>
    <property type="evidence" value="ECO:0007669"/>
    <property type="project" value="InterPro"/>
</dbReference>